<dbReference type="InterPro" id="IPR053714">
    <property type="entry name" value="Iso_Racemase_Enz_sf"/>
</dbReference>
<proteinExistence type="inferred from homology"/>
<evidence type="ECO:0000256" key="1">
    <source>
        <dbReference type="ARBA" id="ARBA00038414"/>
    </source>
</evidence>
<protein>
    <recommendedName>
        <fullName evidence="4">Hydantoin racemase</fullName>
    </recommendedName>
</protein>
<dbReference type="EMBL" id="QCZG01000011">
    <property type="protein sequence ID" value="PWA12156.1"/>
    <property type="molecule type" value="Genomic_DNA"/>
</dbReference>
<dbReference type="OrthoDB" id="9791723at2"/>
<dbReference type="Gene3D" id="3.40.50.12500">
    <property type="match status" value="1"/>
</dbReference>
<gene>
    <name evidence="2" type="ORF">DCC39_06900</name>
</gene>
<dbReference type="AlphaFoldDB" id="A0A2U1K3R2"/>
<dbReference type="GO" id="GO:0047661">
    <property type="term" value="F:amino-acid racemase activity"/>
    <property type="evidence" value="ECO:0007669"/>
    <property type="project" value="InterPro"/>
</dbReference>
<name>A0A2U1K3R2_9BACI</name>
<sequence>MEKRIFIQSSTDIDKISVYKEGIKNHAQMILPNYSFEIGGVKKSFPAEFMVNEFFNSKEILRNIIHAEKNGFDAIALHCFLDPVLDEARELVNIPVVSMAESSMLMSLMYGKKFAIVTYTPQLAKKSFPNLINKYGLRQHSIDTQYFEVSLRDLENAFSNPEPVINQFLDACEKAVNQGAEVILPGCGLLNIICVQNNISKVKETGATILDVTGATLKMADAQITLQQVSGTDISRCGYYESPKTLPIIEV</sequence>
<reference evidence="2 3" key="1">
    <citation type="submission" date="2018-04" db="EMBL/GenBank/DDBJ databases">
        <title>Camelliibacillus theae gen. nov., sp. nov., isolated from Pu'er tea.</title>
        <authorList>
            <person name="Niu L."/>
        </authorList>
    </citation>
    <scope>NUCLEOTIDE SEQUENCE [LARGE SCALE GENOMIC DNA]</scope>
    <source>
        <strain evidence="2 3">T8</strain>
    </source>
</reference>
<dbReference type="RefSeq" id="WP_116554162.1">
    <property type="nucleotide sequence ID" value="NZ_QCZG01000011.1"/>
</dbReference>
<organism evidence="2 3">
    <name type="scientific">Pueribacillus theae</name>
    <dbReference type="NCBI Taxonomy" id="2171751"/>
    <lineage>
        <taxon>Bacteria</taxon>
        <taxon>Bacillati</taxon>
        <taxon>Bacillota</taxon>
        <taxon>Bacilli</taxon>
        <taxon>Bacillales</taxon>
        <taxon>Bacillaceae</taxon>
        <taxon>Pueribacillus</taxon>
    </lineage>
</organism>
<evidence type="ECO:0008006" key="4">
    <source>
        <dbReference type="Google" id="ProtNLM"/>
    </source>
</evidence>
<dbReference type="Pfam" id="PF01177">
    <property type="entry name" value="Asp_Glu_race"/>
    <property type="match status" value="1"/>
</dbReference>
<comment type="caution">
    <text evidence="2">The sequence shown here is derived from an EMBL/GenBank/DDBJ whole genome shotgun (WGS) entry which is preliminary data.</text>
</comment>
<accession>A0A2U1K3R2</accession>
<evidence type="ECO:0000313" key="2">
    <source>
        <dbReference type="EMBL" id="PWA12156.1"/>
    </source>
</evidence>
<comment type="similarity">
    <text evidence="1">Belongs to the HyuE racemase family.</text>
</comment>
<dbReference type="InterPro" id="IPR052186">
    <property type="entry name" value="Hydantoin_racemase-like"/>
</dbReference>
<dbReference type="PANTHER" id="PTHR28047">
    <property type="entry name" value="PROTEIN DCG1"/>
    <property type="match status" value="1"/>
</dbReference>
<evidence type="ECO:0000313" key="3">
    <source>
        <dbReference type="Proteomes" id="UP000245998"/>
    </source>
</evidence>
<dbReference type="InterPro" id="IPR015942">
    <property type="entry name" value="Asp/Glu/hydantoin_racemase"/>
</dbReference>
<keyword evidence="3" id="KW-1185">Reference proteome</keyword>
<dbReference type="Proteomes" id="UP000245998">
    <property type="component" value="Unassembled WGS sequence"/>
</dbReference>
<dbReference type="PANTHER" id="PTHR28047:SF5">
    <property type="entry name" value="PROTEIN DCG1"/>
    <property type="match status" value="1"/>
</dbReference>